<dbReference type="InterPro" id="IPR036249">
    <property type="entry name" value="Thioredoxin-like_sf"/>
</dbReference>
<dbReference type="CDD" id="cd02966">
    <property type="entry name" value="TlpA_like_family"/>
    <property type="match status" value="1"/>
</dbReference>
<feature type="chain" id="PRO_5038869520" evidence="2">
    <location>
        <begin position="18"/>
        <end position="415"/>
    </location>
</feature>
<dbReference type="GO" id="GO:0016209">
    <property type="term" value="F:antioxidant activity"/>
    <property type="evidence" value="ECO:0007669"/>
    <property type="project" value="InterPro"/>
</dbReference>
<accession>A0A9E4KBR0</accession>
<evidence type="ECO:0000256" key="2">
    <source>
        <dbReference type="SAM" id="SignalP"/>
    </source>
</evidence>
<dbReference type="Gene3D" id="3.40.30.10">
    <property type="entry name" value="Glutaredoxin"/>
    <property type="match status" value="1"/>
</dbReference>
<dbReference type="PANTHER" id="PTHR42852:SF13">
    <property type="entry name" value="PROTEIN DIPZ"/>
    <property type="match status" value="1"/>
</dbReference>
<keyword evidence="1" id="KW-0676">Redox-active center</keyword>
<name>A0A9E4KBR0_9GAMM</name>
<evidence type="ECO:0000313" key="4">
    <source>
        <dbReference type="EMBL" id="MCG7946184.1"/>
    </source>
</evidence>
<gene>
    <name evidence="4" type="ORF">JAZ07_07525</name>
</gene>
<evidence type="ECO:0000259" key="3">
    <source>
        <dbReference type="PROSITE" id="PS51352"/>
    </source>
</evidence>
<sequence>MRLLLLLLTLFSYNVYGNEINLTDSEGNDITIQVTPADGELLMIWLVDHDEHRPLFESLLNNIAKAGIEIWRVDLLEAYFLPRSSEEIRTLNGTGVAAILNTAHQQSDKRIILAAYDRMPLPLLRGVRQWQSEAEDSRFTGAVLFYPNLFGPAPIAGEPPSVDPILYATNTPLMIYQPSLGSHRLRMNEVLSALWQSGSPSYLYLVPGVRDWFIMDDEEHKPTLRDIEATQRIPQQIKQFAALMDHHPKPLQPLPLNAAETEPQVIRSLVQLDNPSSAPNFDLADIQGKRLDSSVLQGRVGLINFWATWCPPCVEEIPSLNRLQAIFKDRDIEIISIDFRETPEEMADFLQRIPVDFPVLMDQDGETSLNWQVFSFPSSFIIDRAGRIRYSANRAINWDSQEVVDTLNQLLTEKP</sequence>
<dbReference type="GO" id="GO:0015036">
    <property type="term" value="F:disulfide oxidoreductase activity"/>
    <property type="evidence" value="ECO:0007669"/>
    <property type="project" value="UniProtKB-ARBA"/>
</dbReference>
<dbReference type="AlphaFoldDB" id="A0A9E4KBR0"/>
<dbReference type="InterPro" id="IPR000866">
    <property type="entry name" value="AhpC/TSA"/>
</dbReference>
<protein>
    <submittedName>
        <fullName evidence="4">TlpA family protein disulfide reductase</fullName>
    </submittedName>
</protein>
<evidence type="ECO:0000313" key="5">
    <source>
        <dbReference type="Proteomes" id="UP000886667"/>
    </source>
</evidence>
<dbReference type="InterPro" id="IPR013766">
    <property type="entry name" value="Thioredoxin_domain"/>
</dbReference>
<dbReference type="Pfam" id="PF00578">
    <property type="entry name" value="AhpC-TSA"/>
    <property type="match status" value="1"/>
</dbReference>
<reference evidence="4" key="1">
    <citation type="journal article" date="2021" name="Proc. Natl. Acad. Sci. U.S.A.">
        <title>Global biogeography of chemosynthetic symbionts reveals both localized and globally distributed symbiont groups. .</title>
        <authorList>
            <person name="Osvatic J.T."/>
            <person name="Wilkins L.G.E."/>
            <person name="Leibrecht L."/>
            <person name="Leray M."/>
            <person name="Zauner S."/>
            <person name="Polzin J."/>
            <person name="Camacho Y."/>
            <person name="Gros O."/>
            <person name="van Gils J.A."/>
            <person name="Eisen J.A."/>
            <person name="Petersen J.M."/>
            <person name="Yuen B."/>
        </authorList>
    </citation>
    <scope>NUCLEOTIDE SEQUENCE</scope>
    <source>
        <strain evidence="4">MAGclacostrist064TRANS</strain>
    </source>
</reference>
<dbReference type="InterPro" id="IPR050553">
    <property type="entry name" value="Thioredoxin_ResA/DsbE_sf"/>
</dbReference>
<dbReference type="PROSITE" id="PS00194">
    <property type="entry name" value="THIOREDOXIN_1"/>
    <property type="match status" value="1"/>
</dbReference>
<dbReference type="SUPFAM" id="SSF52833">
    <property type="entry name" value="Thioredoxin-like"/>
    <property type="match status" value="1"/>
</dbReference>
<comment type="caution">
    <text evidence="4">The sequence shown here is derived from an EMBL/GenBank/DDBJ whole genome shotgun (WGS) entry which is preliminary data.</text>
</comment>
<keyword evidence="2" id="KW-0732">Signal</keyword>
<proteinExistence type="predicted"/>
<dbReference type="PROSITE" id="PS51352">
    <property type="entry name" value="THIOREDOXIN_2"/>
    <property type="match status" value="1"/>
</dbReference>
<evidence type="ECO:0000256" key="1">
    <source>
        <dbReference type="ARBA" id="ARBA00023284"/>
    </source>
</evidence>
<feature type="domain" description="Thioredoxin" evidence="3">
    <location>
        <begin position="272"/>
        <end position="412"/>
    </location>
</feature>
<dbReference type="PANTHER" id="PTHR42852">
    <property type="entry name" value="THIOL:DISULFIDE INTERCHANGE PROTEIN DSBE"/>
    <property type="match status" value="1"/>
</dbReference>
<feature type="signal peptide" evidence="2">
    <location>
        <begin position="1"/>
        <end position="17"/>
    </location>
</feature>
<organism evidence="4 5">
    <name type="scientific">Candidatus Thiodiazotropha taylori</name>
    <dbReference type="NCBI Taxonomy" id="2792791"/>
    <lineage>
        <taxon>Bacteria</taxon>
        <taxon>Pseudomonadati</taxon>
        <taxon>Pseudomonadota</taxon>
        <taxon>Gammaproteobacteria</taxon>
        <taxon>Chromatiales</taxon>
        <taxon>Sedimenticolaceae</taxon>
        <taxon>Candidatus Thiodiazotropha</taxon>
    </lineage>
</organism>
<dbReference type="Proteomes" id="UP000886667">
    <property type="component" value="Unassembled WGS sequence"/>
</dbReference>
<dbReference type="InterPro" id="IPR017937">
    <property type="entry name" value="Thioredoxin_CS"/>
</dbReference>
<dbReference type="EMBL" id="JAEPCM010000251">
    <property type="protein sequence ID" value="MCG7946184.1"/>
    <property type="molecule type" value="Genomic_DNA"/>
</dbReference>